<dbReference type="Gene3D" id="2.60.120.10">
    <property type="entry name" value="Jelly Rolls"/>
    <property type="match status" value="1"/>
</dbReference>
<evidence type="ECO:0000259" key="4">
    <source>
        <dbReference type="PROSITE" id="PS50943"/>
    </source>
</evidence>
<dbReference type="PROSITE" id="PS50943">
    <property type="entry name" value="HTH_CROC1"/>
    <property type="match status" value="1"/>
</dbReference>
<dbReference type="Gene3D" id="1.10.260.40">
    <property type="entry name" value="lambda repressor-like DNA-binding domains"/>
    <property type="match status" value="1"/>
</dbReference>
<sequence>MKENGLISRLKKYKATTNSNHGYPVAPNLLEKDFKAERPNQKWVGDIGLTLEDLSAISGVSKSMLGEIERSSTNPTILVLWKIAAGLKIPLTRLIKEELDYSIVRNYELKVIDKEAEYCIYSVFPYYDLHKSEILKLEIAPHSKLSNSRHMNGVDEYIFVVKGNVKLILDSEEFVLHEGDSIRFKGELPHEFINCYDSTVNLINVLNYK</sequence>
<evidence type="ECO:0000256" key="3">
    <source>
        <dbReference type="ARBA" id="ARBA00023163"/>
    </source>
</evidence>
<dbReference type="KEGG" id="tfr:BR63_17205"/>
<dbReference type="EMBL" id="CP045798">
    <property type="protein sequence ID" value="QNB47843.1"/>
    <property type="molecule type" value="Genomic_DNA"/>
</dbReference>
<keyword evidence="1" id="KW-0805">Transcription regulation</keyword>
<dbReference type="InterPro" id="IPR001387">
    <property type="entry name" value="Cro/C1-type_HTH"/>
</dbReference>
<dbReference type="Pfam" id="PF01381">
    <property type="entry name" value="HTH_3"/>
    <property type="match status" value="1"/>
</dbReference>
<dbReference type="Proteomes" id="UP000515847">
    <property type="component" value="Chromosome"/>
</dbReference>
<dbReference type="SMART" id="SM00530">
    <property type="entry name" value="HTH_XRE"/>
    <property type="match status" value="1"/>
</dbReference>
<dbReference type="GO" id="GO:0003677">
    <property type="term" value="F:DNA binding"/>
    <property type="evidence" value="ECO:0007669"/>
    <property type="project" value="UniProtKB-KW"/>
</dbReference>
<evidence type="ECO:0000256" key="1">
    <source>
        <dbReference type="ARBA" id="ARBA00023015"/>
    </source>
</evidence>
<dbReference type="CDD" id="cd00093">
    <property type="entry name" value="HTH_XRE"/>
    <property type="match status" value="1"/>
</dbReference>
<evidence type="ECO:0000256" key="2">
    <source>
        <dbReference type="ARBA" id="ARBA00023125"/>
    </source>
</evidence>
<proteinExistence type="predicted"/>
<dbReference type="AlphaFoldDB" id="A0A7G6E6Y9"/>
<name>A0A7G6E6Y9_THEFR</name>
<organism evidence="5 6">
    <name type="scientific">Thermanaerosceptrum fracticalcis</name>
    <dbReference type="NCBI Taxonomy" id="1712410"/>
    <lineage>
        <taxon>Bacteria</taxon>
        <taxon>Bacillati</taxon>
        <taxon>Bacillota</taxon>
        <taxon>Clostridia</taxon>
        <taxon>Eubacteriales</taxon>
        <taxon>Peptococcaceae</taxon>
        <taxon>Thermanaerosceptrum</taxon>
    </lineage>
</organism>
<feature type="domain" description="HTH cro/C1-type" evidence="4">
    <location>
        <begin position="48"/>
        <end position="94"/>
    </location>
</feature>
<dbReference type="CDD" id="cd02209">
    <property type="entry name" value="cupin_XRE_C"/>
    <property type="match status" value="1"/>
</dbReference>
<dbReference type="Pfam" id="PF07883">
    <property type="entry name" value="Cupin_2"/>
    <property type="match status" value="1"/>
</dbReference>
<dbReference type="RefSeq" id="WP_051965547.1">
    <property type="nucleotide sequence ID" value="NZ_CP045798.1"/>
</dbReference>
<reference evidence="5 6" key="1">
    <citation type="journal article" date="2019" name="Front. Microbiol.">
        <title>Thermoanaerosceptrum fracticalcis gen. nov. sp. nov., a Novel Fumarate-Fermenting Microorganism From a Deep Fractured Carbonate Aquifer of the US Great Basin.</title>
        <authorList>
            <person name="Hamilton-Brehm S.D."/>
            <person name="Stewart L.E."/>
            <person name="Zavarin M."/>
            <person name="Caldwell M."/>
            <person name="Lawson P.A."/>
            <person name="Onstott T.C."/>
            <person name="Grzymski J."/>
            <person name="Neveux I."/>
            <person name="Lollar B.S."/>
            <person name="Russell C.E."/>
            <person name="Moser D.P."/>
        </authorList>
    </citation>
    <scope>NUCLEOTIDE SEQUENCE [LARGE SCALE GENOMIC DNA]</scope>
    <source>
        <strain evidence="5 6">DRI-13</strain>
    </source>
</reference>
<evidence type="ECO:0000313" key="5">
    <source>
        <dbReference type="EMBL" id="QNB47843.1"/>
    </source>
</evidence>
<keyword evidence="6" id="KW-1185">Reference proteome</keyword>
<dbReference type="InterPro" id="IPR013096">
    <property type="entry name" value="Cupin_2"/>
</dbReference>
<dbReference type="GO" id="GO:0003700">
    <property type="term" value="F:DNA-binding transcription factor activity"/>
    <property type="evidence" value="ECO:0007669"/>
    <property type="project" value="TreeGrafter"/>
</dbReference>
<accession>A0A7G6E6Y9</accession>
<keyword evidence="2" id="KW-0238">DNA-binding</keyword>
<dbReference type="GO" id="GO:0005829">
    <property type="term" value="C:cytosol"/>
    <property type="evidence" value="ECO:0007669"/>
    <property type="project" value="TreeGrafter"/>
</dbReference>
<dbReference type="SUPFAM" id="SSF51182">
    <property type="entry name" value="RmlC-like cupins"/>
    <property type="match status" value="1"/>
</dbReference>
<keyword evidence="3" id="KW-0804">Transcription</keyword>
<gene>
    <name evidence="5" type="ORF">BR63_17205</name>
</gene>
<protein>
    <submittedName>
        <fullName evidence="5">Cupin domain-containing protein</fullName>
    </submittedName>
</protein>
<dbReference type="InterPro" id="IPR050807">
    <property type="entry name" value="TransReg_Diox_bact_type"/>
</dbReference>
<dbReference type="OrthoDB" id="9781521at2"/>
<dbReference type="PANTHER" id="PTHR46797">
    <property type="entry name" value="HTH-TYPE TRANSCRIPTIONAL REGULATOR"/>
    <property type="match status" value="1"/>
</dbReference>
<dbReference type="InterPro" id="IPR014710">
    <property type="entry name" value="RmlC-like_jellyroll"/>
</dbReference>
<dbReference type="InterPro" id="IPR011051">
    <property type="entry name" value="RmlC_Cupin_sf"/>
</dbReference>
<dbReference type="InterPro" id="IPR010982">
    <property type="entry name" value="Lambda_DNA-bd_dom_sf"/>
</dbReference>
<dbReference type="PANTHER" id="PTHR46797:SF23">
    <property type="entry name" value="HTH-TYPE TRANSCRIPTIONAL REGULATOR SUTR"/>
    <property type="match status" value="1"/>
</dbReference>
<evidence type="ECO:0000313" key="6">
    <source>
        <dbReference type="Proteomes" id="UP000515847"/>
    </source>
</evidence>
<dbReference type="SUPFAM" id="SSF47413">
    <property type="entry name" value="lambda repressor-like DNA-binding domains"/>
    <property type="match status" value="1"/>
</dbReference>